<protein>
    <submittedName>
        <fullName evidence="2">Uncharacterized protein</fullName>
    </submittedName>
</protein>
<keyword evidence="1" id="KW-0472">Membrane</keyword>
<proteinExistence type="predicted"/>
<evidence type="ECO:0000256" key="1">
    <source>
        <dbReference type="SAM" id="Phobius"/>
    </source>
</evidence>
<dbReference type="EMBL" id="CP107246">
    <property type="protein sequence ID" value="WIM06114.1"/>
    <property type="molecule type" value="Genomic_DNA"/>
</dbReference>
<evidence type="ECO:0000313" key="2">
    <source>
        <dbReference type="EMBL" id="WIM06114.1"/>
    </source>
</evidence>
<sequence>MNSLVRTGILLAALMFGATVLAVVFWLVGRQGRGAASTDWPAQNLPLEPCPSRLATQ</sequence>
<keyword evidence="1" id="KW-1133">Transmembrane helix</keyword>
<dbReference type="AlphaFoldDB" id="A0AA49FLK7"/>
<dbReference type="Proteomes" id="UP001234916">
    <property type="component" value="Chromosome"/>
</dbReference>
<dbReference type="KEGG" id="npv:OHM77_02130"/>
<feature type="transmembrane region" description="Helical" evidence="1">
    <location>
        <begin position="6"/>
        <end position="28"/>
    </location>
</feature>
<keyword evidence="1" id="KW-0812">Transmembrane</keyword>
<accession>A0AA49FLK7</accession>
<reference evidence="2" key="1">
    <citation type="journal article" date="2023" name="Nat. Microbiol.">
        <title>Enrichment and characterization of a nitric oxide-reducing microbial community in a continuous bioreactor.</title>
        <authorList>
            <person name="Garrido-Amador P."/>
            <person name="Stortenbeker N."/>
            <person name="Wessels H.J.C.T."/>
            <person name="Speth D.R."/>
            <person name="Garcia-Heredia I."/>
            <person name="Kartal B."/>
        </authorList>
    </citation>
    <scope>NUCLEOTIDE SEQUENCE</scope>
    <source>
        <strain evidence="2">MAG1</strain>
    </source>
</reference>
<organism evidence="2">
    <name type="scientific">Candidatus Nitricoxidivorans perseverans</name>
    <dbReference type="NCBI Taxonomy" id="2975601"/>
    <lineage>
        <taxon>Bacteria</taxon>
        <taxon>Pseudomonadati</taxon>
        <taxon>Pseudomonadota</taxon>
        <taxon>Betaproteobacteria</taxon>
        <taxon>Nitrosomonadales</taxon>
        <taxon>Sterolibacteriaceae</taxon>
        <taxon>Candidatus Nitricoxidivorans</taxon>
    </lineage>
</organism>
<name>A0AA49FLK7_9PROT</name>
<gene>
    <name evidence="2" type="ORF">OHM77_02130</name>
</gene>